<name>A0A914CYW9_9BILA</name>
<dbReference type="Proteomes" id="UP000887540">
    <property type="component" value="Unplaced"/>
</dbReference>
<accession>A0A914CYW9</accession>
<dbReference type="Pfam" id="PF06579">
    <property type="entry name" value="Ly-6_related"/>
    <property type="match status" value="1"/>
</dbReference>
<reference evidence="2" key="1">
    <citation type="submission" date="2022-11" db="UniProtKB">
        <authorList>
            <consortium name="WormBaseParasite"/>
        </authorList>
    </citation>
    <scope>IDENTIFICATION</scope>
</reference>
<dbReference type="GO" id="GO:0043025">
    <property type="term" value="C:neuronal cell body"/>
    <property type="evidence" value="ECO:0007669"/>
    <property type="project" value="TreeGrafter"/>
</dbReference>
<dbReference type="PANTHER" id="PTHR34722">
    <property type="entry name" value="HOMOLOG OF ODR-2 (TWO)-RELATED"/>
    <property type="match status" value="1"/>
</dbReference>
<dbReference type="PANTHER" id="PTHR34722:SF8">
    <property type="entry name" value="HOMOLOG OF ODR-2 (TWO)"/>
    <property type="match status" value="1"/>
</dbReference>
<evidence type="ECO:0000313" key="1">
    <source>
        <dbReference type="Proteomes" id="UP000887540"/>
    </source>
</evidence>
<dbReference type="AlphaFoldDB" id="A0A914CYW9"/>
<sequence length="124" mass="14379">MLIAGFIRTNRCYSCMSAVYETLFREGHLSKYFYEPKNFTAQCDDPFDPYGIGFVPCRSICLTLIQDFVVMGRKTGRTLTMRGCSTTMNRYGFVNRTIAMFDRYDMCNECVVVWVTSVMAHHQE</sequence>
<protein>
    <submittedName>
        <fullName evidence="2">Uncharacterized protein</fullName>
    </submittedName>
</protein>
<dbReference type="GO" id="GO:0030424">
    <property type="term" value="C:axon"/>
    <property type="evidence" value="ECO:0007669"/>
    <property type="project" value="TreeGrafter"/>
</dbReference>
<dbReference type="InterPro" id="IPR010558">
    <property type="entry name" value="Ly-6-related"/>
</dbReference>
<proteinExistence type="predicted"/>
<evidence type="ECO:0000313" key="2">
    <source>
        <dbReference type="WBParaSite" id="ACRNAN_scaffold16073.g19387.t1"/>
    </source>
</evidence>
<keyword evidence="1" id="KW-1185">Reference proteome</keyword>
<dbReference type="GO" id="GO:0042048">
    <property type="term" value="P:olfactory behavior"/>
    <property type="evidence" value="ECO:0007669"/>
    <property type="project" value="TreeGrafter"/>
</dbReference>
<organism evidence="1 2">
    <name type="scientific">Acrobeloides nanus</name>
    <dbReference type="NCBI Taxonomy" id="290746"/>
    <lineage>
        <taxon>Eukaryota</taxon>
        <taxon>Metazoa</taxon>
        <taxon>Ecdysozoa</taxon>
        <taxon>Nematoda</taxon>
        <taxon>Chromadorea</taxon>
        <taxon>Rhabditida</taxon>
        <taxon>Tylenchina</taxon>
        <taxon>Cephalobomorpha</taxon>
        <taxon>Cephaloboidea</taxon>
        <taxon>Cephalobidae</taxon>
        <taxon>Acrobeloides</taxon>
    </lineage>
</organism>
<dbReference type="WBParaSite" id="ACRNAN_scaffold16073.g19387.t1">
    <property type="protein sequence ID" value="ACRNAN_scaffold16073.g19387.t1"/>
    <property type="gene ID" value="ACRNAN_scaffold16073.g19387"/>
</dbReference>
<dbReference type="GO" id="GO:1990834">
    <property type="term" value="P:response to odorant"/>
    <property type="evidence" value="ECO:0007669"/>
    <property type="project" value="TreeGrafter"/>
</dbReference>